<keyword evidence="1" id="KW-0472">Membrane</keyword>
<organism evidence="2 3">
    <name type="scientific">Candidatus Fimiplasma intestinipullorum</name>
    <dbReference type="NCBI Taxonomy" id="2840825"/>
    <lineage>
        <taxon>Bacteria</taxon>
        <taxon>Bacillati</taxon>
        <taxon>Bacillota</taxon>
        <taxon>Clostridia</taxon>
        <taxon>Eubacteriales</taxon>
        <taxon>Candidatus Fimiplasma</taxon>
    </lineage>
</organism>
<feature type="transmembrane region" description="Helical" evidence="1">
    <location>
        <begin position="7"/>
        <end position="33"/>
    </location>
</feature>
<dbReference type="EMBL" id="DVMJ01000030">
    <property type="protein sequence ID" value="HIU13220.1"/>
    <property type="molecule type" value="Genomic_DNA"/>
</dbReference>
<sequence length="133" mass="14545">MKNRHGTLLLGILLFLGVFCILAILSGGIMRLFGFTYDHVGSIILLMLGGAILSYPCEILTQVICKLLVKSKSLPINGVLILYVILDTLGTMIGLGIVDLMMDSVKTNQLSRLVIGLVFALLGYKDMRQELTM</sequence>
<gene>
    <name evidence="2" type="ORF">IAD15_04035</name>
</gene>
<proteinExistence type="predicted"/>
<protein>
    <submittedName>
        <fullName evidence="2">Uncharacterized protein</fullName>
    </submittedName>
</protein>
<feature type="transmembrane region" description="Helical" evidence="1">
    <location>
        <begin position="110"/>
        <end position="127"/>
    </location>
</feature>
<feature type="transmembrane region" description="Helical" evidence="1">
    <location>
        <begin position="39"/>
        <end position="57"/>
    </location>
</feature>
<dbReference type="Pfam" id="PF14184">
    <property type="entry name" value="YrvL"/>
    <property type="match status" value="1"/>
</dbReference>
<reference evidence="2" key="1">
    <citation type="submission" date="2020-10" db="EMBL/GenBank/DDBJ databases">
        <authorList>
            <person name="Gilroy R."/>
        </authorList>
    </citation>
    <scope>NUCLEOTIDE SEQUENCE</scope>
    <source>
        <strain evidence="2">CHK195-11698</strain>
    </source>
</reference>
<evidence type="ECO:0000313" key="3">
    <source>
        <dbReference type="Proteomes" id="UP000824175"/>
    </source>
</evidence>
<name>A0A9D1HM47_9FIRM</name>
<accession>A0A9D1HM47</accession>
<comment type="caution">
    <text evidence="2">The sequence shown here is derived from an EMBL/GenBank/DDBJ whole genome shotgun (WGS) entry which is preliminary data.</text>
</comment>
<keyword evidence="1" id="KW-1133">Transmembrane helix</keyword>
<dbReference type="AlphaFoldDB" id="A0A9D1HM47"/>
<feature type="transmembrane region" description="Helical" evidence="1">
    <location>
        <begin position="78"/>
        <end position="98"/>
    </location>
</feature>
<dbReference type="Proteomes" id="UP000824175">
    <property type="component" value="Unassembled WGS sequence"/>
</dbReference>
<keyword evidence="1" id="KW-0812">Transmembrane</keyword>
<evidence type="ECO:0000256" key="1">
    <source>
        <dbReference type="SAM" id="Phobius"/>
    </source>
</evidence>
<reference evidence="2" key="2">
    <citation type="journal article" date="2021" name="PeerJ">
        <title>Extensive microbial diversity within the chicken gut microbiome revealed by metagenomics and culture.</title>
        <authorList>
            <person name="Gilroy R."/>
            <person name="Ravi A."/>
            <person name="Getino M."/>
            <person name="Pursley I."/>
            <person name="Horton D.L."/>
            <person name="Alikhan N.F."/>
            <person name="Baker D."/>
            <person name="Gharbi K."/>
            <person name="Hall N."/>
            <person name="Watson M."/>
            <person name="Adriaenssens E.M."/>
            <person name="Foster-Nyarko E."/>
            <person name="Jarju S."/>
            <person name="Secka A."/>
            <person name="Antonio M."/>
            <person name="Oren A."/>
            <person name="Chaudhuri R.R."/>
            <person name="La Ragione R."/>
            <person name="Hildebrand F."/>
            <person name="Pallen M.J."/>
        </authorList>
    </citation>
    <scope>NUCLEOTIDE SEQUENCE</scope>
    <source>
        <strain evidence="2">CHK195-11698</strain>
    </source>
</reference>
<evidence type="ECO:0000313" key="2">
    <source>
        <dbReference type="EMBL" id="HIU13220.1"/>
    </source>
</evidence>
<dbReference type="InterPro" id="IPR025912">
    <property type="entry name" value="YrvL"/>
</dbReference>